<dbReference type="GO" id="GO:0003860">
    <property type="term" value="F:3-hydroxyisobutyryl-CoA hydrolase activity"/>
    <property type="evidence" value="ECO:0007669"/>
    <property type="project" value="UniProtKB-EC"/>
</dbReference>
<evidence type="ECO:0000256" key="10">
    <source>
        <dbReference type="ARBA" id="ARBA00024871"/>
    </source>
</evidence>
<dbReference type="OrthoDB" id="1737613at2759"/>
<comment type="caution">
    <text evidence="13">The sequence shown here is derived from an EMBL/GenBank/DDBJ whole genome shotgun (WGS) entry which is preliminary data.</text>
</comment>
<dbReference type="GO" id="GO:0006574">
    <property type="term" value="P:L-valine catabolic process"/>
    <property type="evidence" value="ECO:0007669"/>
    <property type="project" value="UniProtKB-UniPathway"/>
</dbReference>
<name>A0A2T7PQC2_POMCA</name>
<comment type="catalytic activity">
    <reaction evidence="1">
        <text>3-hydroxy-2-methylpropanoyl-CoA + H2O = 3-hydroxy-2-methylpropanoate + CoA + H(+)</text>
        <dbReference type="Rhea" id="RHEA:20888"/>
        <dbReference type="ChEBI" id="CHEBI:11805"/>
        <dbReference type="ChEBI" id="CHEBI:15377"/>
        <dbReference type="ChEBI" id="CHEBI:15378"/>
        <dbReference type="ChEBI" id="CHEBI:57287"/>
        <dbReference type="ChEBI" id="CHEBI:57340"/>
        <dbReference type="EC" id="3.1.2.4"/>
    </reaction>
</comment>
<evidence type="ECO:0000256" key="1">
    <source>
        <dbReference type="ARBA" id="ARBA00001709"/>
    </source>
</evidence>
<comment type="similarity">
    <text evidence="4">Belongs to the enoyl-CoA hydratase/isomerase family.</text>
</comment>
<evidence type="ECO:0000313" key="14">
    <source>
        <dbReference type="Proteomes" id="UP000245119"/>
    </source>
</evidence>
<dbReference type="NCBIfam" id="NF004127">
    <property type="entry name" value="PRK05617.1"/>
    <property type="match status" value="1"/>
</dbReference>
<evidence type="ECO:0000256" key="6">
    <source>
        <dbReference type="ARBA" id="ARBA00016714"/>
    </source>
</evidence>
<reference evidence="13 14" key="1">
    <citation type="submission" date="2018-04" db="EMBL/GenBank/DDBJ databases">
        <title>The genome of golden apple snail Pomacea canaliculata provides insight into stress tolerance and invasive adaptation.</title>
        <authorList>
            <person name="Liu C."/>
            <person name="Liu B."/>
            <person name="Ren Y."/>
            <person name="Zhang Y."/>
            <person name="Wang H."/>
            <person name="Li S."/>
            <person name="Jiang F."/>
            <person name="Yin L."/>
            <person name="Zhang G."/>
            <person name="Qian W."/>
            <person name="Fan W."/>
        </authorList>
    </citation>
    <scope>NUCLEOTIDE SEQUENCE [LARGE SCALE GENOMIC DNA]</scope>
    <source>
        <strain evidence="13">SZHN2017</strain>
        <tissue evidence="13">Muscle</tissue>
    </source>
</reference>
<dbReference type="AlphaFoldDB" id="A0A2T7PQC2"/>
<dbReference type="Gene3D" id="3.90.226.10">
    <property type="entry name" value="2-enoyl-CoA Hydratase, Chain A, domain 1"/>
    <property type="match status" value="1"/>
</dbReference>
<protein>
    <recommendedName>
        <fullName evidence="6">3-hydroxyisobutyryl-CoA hydrolase, mitochondrial</fullName>
        <ecNumber evidence="5">3.1.2.4</ecNumber>
    </recommendedName>
    <alternativeName>
        <fullName evidence="11">3-hydroxyisobutyryl-coenzyme A hydrolase</fullName>
    </alternativeName>
</protein>
<dbReference type="FunFam" id="3.90.226.10:FF:000026">
    <property type="entry name" value="3-hydroxyisobutyryl-CoA hydrolase, mitochondrial"/>
    <property type="match status" value="1"/>
</dbReference>
<dbReference type="CDD" id="cd06558">
    <property type="entry name" value="crotonase-like"/>
    <property type="match status" value="1"/>
</dbReference>
<evidence type="ECO:0000256" key="4">
    <source>
        <dbReference type="ARBA" id="ARBA00005254"/>
    </source>
</evidence>
<dbReference type="EMBL" id="PZQS01000002">
    <property type="protein sequence ID" value="PVD35626.1"/>
    <property type="molecule type" value="Genomic_DNA"/>
</dbReference>
<accession>A0A2T7PQC2</accession>
<proteinExistence type="inferred from homology"/>
<keyword evidence="9" id="KW-0496">Mitochondrion</keyword>
<comment type="function">
    <text evidence="10">Hydrolyzes 3-hydroxyisobutyryl-CoA (HIBYL-CoA), a saline catabolite. Has high activity toward isobutyryl-CoA. Could be an isobutyryl-CoA dehydrogenase that functions in valine catabolism. Also hydrolyzes 3-hydroxypropanoyl-CoA.</text>
</comment>
<evidence type="ECO:0000313" key="13">
    <source>
        <dbReference type="EMBL" id="PVD35626.1"/>
    </source>
</evidence>
<evidence type="ECO:0000256" key="8">
    <source>
        <dbReference type="ARBA" id="ARBA00022801"/>
    </source>
</evidence>
<organism evidence="13 14">
    <name type="scientific">Pomacea canaliculata</name>
    <name type="common">Golden apple snail</name>
    <dbReference type="NCBI Taxonomy" id="400727"/>
    <lineage>
        <taxon>Eukaryota</taxon>
        <taxon>Metazoa</taxon>
        <taxon>Spiralia</taxon>
        <taxon>Lophotrochozoa</taxon>
        <taxon>Mollusca</taxon>
        <taxon>Gastropoda</taxon>
        <taxon>Caenogastropoda</taxon>
        <taxon>Architaenioglossa</taxon>
        <taxon>Ampullarioidea</taxon>
        <taxon>Ampullariidae</taxon>
        <taxon>Pomacea</taxon>
    </lineage>
</organism>
<evidence type="ECO:0000259" key="12">
    <source>
        <dbReference type="Pfam" id="PF16113"/>
    </source>
</evidence>
<evidence type="ECO:0000256" key="9">
    <source>
        <dbReference type="ARBA" id="ARBA00023128"/>
    </source>
</evidence>
<keyword evidence="7" id="KW-0101">Branched-chain amino acid catabolism</keyword>
<gene>
    <name evidence="13" type="ORF">C0Q70_02589</name>
</gene>
<dbReference type="EC" id="3.1.2.4" evidence="5"/>
<dbReference type="PANTHER" id="PTHR43176">
    <property type="entry name" value="3-HYDROXYISOBUTYRYL-COA HYDROLASE-RELATED"/>
    <property type="match status" value="1"/>
</dbReference>
<comment type="subcellular location">
    <subcellularLocation>
        <location evidence="2">Mitochondrion</location>
    </subcellularLocation>
</comment>
<evidence type="ECO:0000256" key="7">
    <source>
        <dbReference type="ARBA" id="ARBA00022456"/>
    </source>
</evidence>
<feature type="domain" description="Enoyl-CoA hydratase/isomerase" evidence="12">
    <location>
        <begin position="63"/>
        <end position="392"/>
    </location>
</feature>
<comment type="pathway">
    <text evidence="3">Amino-acid degradation; L-valine degradation.</text>
</comment>
<evidence type="ECO:0000256" key="3">
    <source>
        <dbReference type="ARBA" id="ARBA00005109"/>
    </source>
</evidence>
<dbReference type="InterPro" id="IPR045004">
    <property type="entry name" value="ECH_dom"/>
</dbReference>
<dbReference type="Proteomes" id="UP000245119">
    <property type="component" value="Linkage Group LG2"/>
</dbReference>
<dbReference type="Pfam" id="PF16113">
    <property type="entry name" value="ECH_2"/>
    <property type="match status" value="1"/>
</dbReference>
<dbReference type="GO" id="GO:0005739">
    <property type="term" value="C:mitochondrion"/>
    <property type="evidence" value="ECO:0007669"/>
    <property type="project" value="UniProtKB-SubCell"/>
</dbReference>
<evidence type="ECO:0000256" key="2">
    <source>
        <dbReference type="ARBA" id="ARBA00004173"/>
    </source>
</evidence>
<dbReference type="UniPathway" id="UPA00362"/>
<dbReference type="PANTHER" id="PTHR43176:SF3">
    <property type="entry name" value="3-HYDROXYISOBUTYRYL-COA HYDROLASE, MITOCHONDRIAL"/>
    <property type="match status" value="1"/>
</dbReference>
<dbReference type="InterPro" id="IPR032259">
    <property type="entry name" value="HIBYL-CoA-H"/>
</dbReference>
<dbReference type="InterPro" id="IPR029045">
    <property type="entry name" value="ClpP/crotonase-like_dom_sf"/>
</dbReference>
<evidence type="ECO:0000256" key="5">
    <source>
        <dbReference type="ARBA" id="ARBA00011915"/>
    </source>
</evidence>
<dbReference type="STRING" id="400727.A0A2T7PQC2"/>
<keyword evidence="14" id="KW-1185">Reference proteome</keyword>
<sequence length="403" mass="45270">MRCPVETRHVDGAKKKLSAVITYAVMFSRSLRRLQVVLQHMRVAHCSNQTGDDVVFQAVRDKRIIILNRPKALNALNLSMIQKIYPSMVQWEDNADVSLVLIKGAGEKAFCAGGDVRAVTESGKTGGDLARNFFKAEYILNYKIGTYRKPYIAIIDGITMGGGVGLSVHGKFRVATERTVFAMPETAIGLFPDVGGGYFLPRLEGKLGMFLALTGFRLTGRDVFLAGIATHFVPSEKLSSLEEKLMALEDPTDTKVANVLDRFHHENFTEKGKPFVLASHMETINKVFEAETVEEILQKLAADNSEFAQKHLATLKKMSPTSMKVTFRQLQMGKKLKLADELQMEYRLSQRCLEDHDFYEGVRAVLVDKDQNPKWNPATLQEVTDDKLNWYFSPLPPENELHL</sequence>
<evidence type="ECO:0000256" key="11">
    <source>
        <dbReference type="ARBA" id="ARBA00031181"/>
    </source>
</evidence>
<dbReference type="SUPFAM" id="SSF52096">
    <property type="entry name" value="ClpP/crotonase"/>
    <property type="match status" value="1"/>
</dbReference>
<keyword evidence="8" id="KW-0378">Hydrolase</keyword>